<dbReference type="InterPro" id="IPR051531">
    <property type="entry name" value="N-acetyltransferase"/>
</dbReference>
<dbReference type="PROSITE" id="PS51186">
    <property type="entry name" value="GNAT"/>
    <property type="match status" value="1"/>
</dbReference>
<feature type="domain" description="N-acetyltransferase" evidence="1">
    <location>
        <begin position="14"/>
        <end position="182"/>
    </location>
</feature>
<dbReference type="PANTHER" id="PTHR43792">
    <property type="entry name" value="GNAT FAMILY, PUTATIVE (AFU_ORTHOLOGUE AFUA_3G00765)-RELATED-RELATED"/>
    <property type="match status" value="1"/>
</dbReference>
<dbReference type="Pfam" id="PF13302">
    <property type="entry name" value="Acetyltransf_3"/>
    <property type="match status" value="1"/>
</dbReference>
<evidence type="ECO:0000313" key="3">
    <source>
        <dbReference type="Proteomes" id="UP000019365"/>
    </source>
</evidence>
<dbReference type="PANTHER" id="PTHR43792:SF1">
    <property type="entry name" value="N-ACETYLTRANSFERASE DOMAIN-CONTAINING PROTEIN"/>
    <property type="match status" value="1"/>
</dbReference>
<dbReference type="InterPro" id="IPR016181">
    <property type="entry name" value="Acyl_CoA_acyltransferase"/>
</dbReference>
<dbReference type="PATRIC" id="fig|1341157.4.peg.1289"/>
<dbReference type="OrthoDB" id="9785602at2"/>
<comment type="caution">
    <text evidence="2">The sequence shown here is derived from an EMBL/GenBank/DDBJ whole genome shotgun (WGS) entry which is preliminary data.</text>
</comment>
<dbReference type="Proteomes" id="UP000019365">
    <property type="component" value="Unassembled WGS sequence"/>
</dbReference>
<dbReference type="RefSeq" id="WP_019679691.1">
    <property type="nucleotide sequence ID" value="NZ_ATAX01000021.1"/>
</dbReference>
<sequence length="183" mass="21048">MEHKGTKHLETEHLILRRFTLEDAEAMYENWAHDDEVTKFLSWPTHPNIEVTRYVLGDWVSHYSDDDFYQWAIVPKECDGKPVGSIGVVKVFNDISAVQIGYCLGRKWWHQGITSEALNTIIGFFFNEVGMERIEAIHDTRNPNSGGVMKKCGMKHEGTLRRAFKGNQGIGDSEMYSILKIER</sequence>
<organism evidence="2 3">
    <name type="scientific">Ruminococcus flavefaciens 007c</name>
    <dbReference type="NCBI Taxonomy" id="1341157"/>
    <lineage>
        <taxon>Bacteria</taxon>
        <taxon>Bacillati</taxon>
        <taxon>Bacillota</taxon>
        <taxon>Clostridia</taxon>
        <taxon>Eubacteriales</taxon>
        <taxon>Oscillospiraceae</taxon>
        <taxon>Ruminococcus</taxon>
    </lineage>
</organism>
<dbReference type="InterPro" id="IPR000182">
    <property type="entry name" value="GNAT_dom"/>
</dbReference>
<dbReference type="eggNOG" id="COG1670">
    <property type="taxonomic scope" value="Bacteria"/>
</dbReference>
<evidence type="ECO:0000259" key="1">
    <source>
        <dbReference type="PROSITE" id="PS51186"/>
    </source>
</evidence>
<proteinExistence type="predicted"/>
<gene>
    <name evidence="2" type="ORF">RF007C_00155</name>
</gene>
<evidence type="ECO:0000313" key="2">
    <source>
        <dbReference type="EMBL" id="EWM54049.1"/>
    </source>
</evidence>
<dbReference type="SUPFAM" id="SSF55729">
    <property type="entry name" value="Acyl-CoA N-acyltransferases (Nat)"/>
    <property type="match status" value="1"/>
</dbReference>
<protein>
    <recommendedName>
        <fullName evidence="1">N-acetyltransferase domain-containing protein</fullName>
    </recommendedName>
</protein>
<dbReference type="Gene3D" id="3.40.630.30">
    <property type="match status" value="1"/>
</dbReference>
<dbReference type="AlphaFoldDB" id="W7URH6"/>
<dbReference type="EMBL" id="ATAX01000021">
    <property type="protein sequence ID" value="EWM54049.1"/>
    <property type="molecule type" value="Genomic_DNA"/>
</dbReference>
<dbReference type="GO" id="GO:0016747">
    <property type="term" value="F:acyltransferase activity, transferring groups other than amino-acyl groups"/>
    <property type="evidence" value="ECO:0007669"/>
    <property type="project" value="InterPro"/>
</dbReference>
<keyword evidence="3" id="KW-1185">Reference proteome</keyword>
<accession>W7URH6</accession>
<reference evidence="2 3" key="1">
    <citation type="journal article" date="2014" name="PLoS ONE">
        <title>Rumen cellulosomics: divergent fiber-degrading strategies revealed by comparative genome-wide analysis of six ruminococcal strains.</title>
        <authorList>
            <person name="Dassa B."/>
            <person name="Borovok I."/>
            <person name="Ruimy-Israeli V."/>
            <person name="Lamed R."/>
            <person name="Flint H.J."/>
            <person name="Duncan S.H."/>
            <person name="Henrissat B."/>
            <person name="Coutinho P."/>
            <person name="Morrison M."/>
            <person name="Mosoni P."/>
            <person name="Yeoman C.J."/>
            <person name="White B.A."/>
            <person name="Bayer E.A."/>
        </authorList>
    </citation>
    <scope>NUCLEOTIDE SEQUENCE [LARGE SCALE GENOMIC DNA]</scope>
    <source>
        <strain evidence="2 3">007c</strain>
    </source>
</reference>
<name>W7URH6_RUMFL</name>